<sequence length="115" mass="12114">MKRLSQVLVVASFIAMPLVSHAADTAPASRAQVRAELFAAVRNGQYPQSSTHYPDAAPDAATTYAASHAADRAAAGKDTSYGPSTAASSATSKRVITIDTRWDDRPVLGNLYSHP</sequence>
<dbReference type="Proteomes" id="UP000295509">
    <property type="component" value="Unassembled WGS sequence"/>
</dbReference>
<dbReference type="RefSeq" id="WP_134189793.1">
    <property type="nucleotide sequence ID" value="NZ_JBHLUW010000027.1"/>
</dbReference>
<organism evidence="3 4">
    <name type="scientific">Paraburkholderia rhizosphaerae</name>
    <dbReference type="NCBI Taxonomy" id="480658"/>
    <lineage>
        <taxon>Bacteria</taxon>
        <taxon>Pseudomonadati</taxon>
        <taxon>Pseudomonadota</taxon>
        <taxon>Betaproteobacteria</taxon>
        <taxon>Burkholderiales</taxon>
        <taxon>Burkholderiaceae</taxon>
        <taxon>Paraburkholderia</taxon>
    </lineage>
</organism>
<accession>A0A4R8M423</accession>
<dbReference type="OrthoDB" id="9120035at2"/>
<name>A0A4R8M423_9BURK</name>
<gene>
    <name evidence="3" type="ORF">BX592_101227</name>
</gene>
<proteinExistence type="predicted"/>
<feature type="chain" id="PRO_5020407476" evidence="2">
    <location>
        <begin position="23"/>
        <end position="115"/>
    </location>
</feature>
<comment type="caution">
    <text evidence="3">The sequence shown here is derived from an EMBL/GenBank/DDBJ whole genome shotgun (WGS) entry which is preliminary data.</text>
</comment>
<dbReference type="AlphaFoldDB" id="A0A4R8M423"/>
<feature type="signal peptide" evidence="2">
    <location>
        <begin position="1"/>
        <end position="22"/>
    </location>
</feature>
<keyword evidence="2" id="KW-0732">Signal</keyword>
<evidence type="ECO:0000256" key="2">
    <source>
        <dbReference type="SAM" id="SignalP"/>
    </source>
</evidence>
<keyword evidence="4" id="KW-1185">Reference proteome</keyword>
<dbReference type="Pfam" id="PF13663">
    <property type="entry name" value="DUF4148"/>
    <property type="match status" value="1"/>
</dbReference>
<evidence type="ECO:0000313" key="3">
    <source>
        <dbReference type="EMBL" id="TDY54771.1"/>
    </source>
</evidence>
<feature type="compositionally biased region" description="Polar residues" evidence="1">
    <location>
        <begin position="81"/>
        <end position="93"/>
    </location>
</feature>
<dbReference type="InterPro" id="IPR025421">
    <property type="entry name" value="DUF4148"/>
</dbReference>
<evidence type="ECO:0000256" key="1">
    <source>
        <dbReference type="SAM" id="MobiDB-lite"/>
    </source>
</evidence>
<reference evidence="3 4" key="1">
    <citation type="submission" date="2019-03" db="EMBL/GenBank/DDBJ databases">
        <title>Genomic Encyclopedia of Type Strains, Phase III (KMG-III): the genomes of soil and plant-associated and newly described type strains.</title>
        <authorList>
            <person name="Whitman W."/>
        </authorList>
    </citation>
    <scope>NUCLEOTIDE SEQUENCE [LARGE SCALE GENOMIC DNA]</scope>
    <source>
        <strain evidence="3 4">LMG 29544</strain>
    </source>
</reference>
<evidence type="ECO:0000313" key="4">
    <source>
        <dbReference type="Proteomes" id="UP000295509"/>
    </source>
</evidence>
<protein>
    <submittedName>
        <fullName evidence="3">Uncharacterized protein DUF4148</fullName>
    </submittedName>
</protein>
<dbReference type="EMBL" id="SORE01000001">
    <property type="protein sequence ID" value="TDY54771.1"/>
    <property type="molecule type" value="Genomic_DNA"/>
</dbReference>
<feature type="region of interest" description="Disordered" evidence="1">
    <location>
        <begin position="72"/>
        <end position="93"/>
    </location>
</feature>